<dbReference type="RefSeq" id="WP_284192692.1">
    <property type="nucleotide sequence ID" value="NZ_BSPW01000054.1"/>
</dbReference>
<feature type="chain" id="PRO_5047008476" description="Fimbrial protein" evidence="1">
    <location>
        <begin position="19"/>
        <end position="331"/>
    </location>
</feature>
<keyword evidence="1" id="KW-0732">Signal</keyword>
<evidence type="ECO:0000313" key="3">
    <source>
        <dbReference type="Proteomes" id="UP001157138"/>
    </source>
</evidence>
<protein>
    <recommendedName>
        <fullName evidence="4">Fimbrial protein</fullName>
    </recommendedName>
</protein>
<reference evidence="3" key="1">
    <citation type="journal article" date="2019" name="Int. J. Syst. Evol. Microbiol.">
        <title>The Global Catalogue of Microorganisms (GCM) 10K type strain sequencing project: providing services to taxonomists for standard genome sequencing and annotation.</title>
        <authorList>
            <consortium name="The Broad Institute Genomics Platform"/>
            <consortium name="The Broad Institute Genome Sequencing Center for Infectious Disease"/>
            <person name="Wu L."/>
            <person name="Ma J."/>
        </authorList>
    </citation>
    <scope>NUCLEOTIDE SEQUENCE [LARGE SCALE GENOMIC DNA]</scope>
    <source>
        <strain evidence="3">NBRC 108723</strain>
    </source>
</reference>
<proteinExistence type="predicted"/>
<keyword evidence="3" id="KW-1185">Reference proteome</keyword>
<comment type="caution">
    <text evidence="2">The sequence shown here is derived from an EMBL/GenBank/DDBJ whole genome shotgun (WGS) entry which is preliminary data.</text>
</comment>
<accession>A0ABQ6EZZ3</accession>
<sequence length="331" mass="37207">MIRITWAIFSFIPSLVFAQAGTDWVSDAYYYNKNKYDLSNLTVGQETLIFSETNDLFIWDNTPSNIRNRNFNCSYSSRSIASDGLIDSGNPDYKFKLYVSGSLVKKCNYSDGYVTQDPTSGREHHWYLLFEMKLRKVGNTGSDAILRFPKFQFCTNTGSSSCSGQDSLPYNDTRRNYYEPNNSTSNVIVPSLACGAVLKDENNQDSNGTFSLDRIAKWLTVGEPPTYGGSSFIVDTDGDEGCKNYTKAQIDFDFQQTISSAGDYVVRSDSVDYGFILRDKNGVNISNSYSKLFSEGTLNPLRFYFNYYLLTGNPHGGIVNSVPINITVEYQ</sequence>
<gene>
    <name evidence="2" type="ORF">GCM10007938_26010</name>
</gene>
<feature type="signal peptide" evidence="1">
    <location>
        <begin position="1"/>
        <end position="18"/>
    </location>
</feature>
<evidence type="ECO:0000313" key="2">
    <source>
        <dbReference type="EMBL" id="GLT18820.1"/>
    </source>
</evidence>
<evidence type="ECO:0008006" key="4">
    <source>
        <dbReference type="Google" id="ProtNLM"/>
    </source>
</evidence>
<dbReference type="Proteomes" id="UP001157138">
    <property type="component" value="Unassembled WGS sequence"/>
</dbReference>
<dbReference type="EMBL" id="BSPW01000054">
    <property type="protein sequence ID" value="GLT18820.1"/>
    <property type="molecule type" value="Genomic_DNA"/>
</dbReference>
<evidence type="ECO:0000256" key="1">
    <source>
        <dbReference type="SAM" id="SignalP"/>
    </source>
</evidence>
<organism evidence="2 3">
    <name type="scientific">Vibrio zhanjiangensis</name>
    <dbReference type="NCBI Taxonomy" id="1046128"/>
    <lineage>
        <taxon>Bacteria</taxon>
        <taxon>Pseudomonadati</taxon>
        <taxon>Pseudomonadota</taxon>
        <taxon>Gammaproteobacteria</taxon>
        <taxon>Vibrionales</taxon>
        <taxon>Vibrionaceae</taxon>
        <taxon>Vibrio</taxon>
    </lineage>
</organism>
<name>A0ABQ6EZZ3_9VIBR</name>